<comment type="subcellular location">
    <subcellularLocation>
        <location evidence="1">Nucleus</location>
    </subcellularLocation>
</comment>
<keyword evidence="6" id="KW-0862">Zinc</keyword>
<feature type="domain" description="BRCT" evidence="10">
    <location>
        <begin position="2276"/>
        <end position="2380"/>
    </location>
</feature>
<feature type="region of interest" description="Disordered" evidence="9">
    <location>
        <begin position="479"/>
        <end position="519"/>
    </location>
</feature>
<dbReference type="GO" id="GO:0000724">
    <property type="term" value="P:double-strand break repair via homologous recombination"/>
    <property type="evidence" value="ECO:0007669"/>
    <property type="project" value="TreeGrafter"/>
</dbReference>
<feature type="region of interest" description="Disordered" evidence="9">
    <location>
        <begin position="1916"/>
        <end position="1942"/>
    </location>
</feature>
<feature type="compositionally biased region" description="Low complexity" evidence="9">
    <location>
        <begin position="1296"/>
        <end position="1305"/>
    </location>
</feature>
<evidence type="ECO:0000256" key="2">
    <source>
        <dbReference type="ARBA" id="ARBA00022723"/>
    </source>
</evidence>
<keyword evidence="2" id="KW-0479">Metal-binding</keyword>
<keyword evidence="4" id="KW-0227">DNA damage</keyword>
<feature type="compositionally biased region" description="Basic residues" evidence="9">
    <location>
        <begin position="491"/>
        <end position="504"/>
    </location>
</feature>
<dbReference type="PANTHER" id="PTHR13763">
    <property type="entry name" value="BREAST CANCER TYPE 1 SUSCEPTIBILITY PROTEIN BRCA1"/>
    <property type="match status" value="1"/>
</dbReference>
<evidence type="ECO:0000256" key="1">
    <source>
        <dbReference type="ARBA" id="ARBA00004123"/>
    </source>
</evidence>
<evidence type="ECO:0000313" key="12">
    <source>
        <dbReference type="Proteomes" id="UP000735302"/>
    </source>
</evidence>
<evidence type="ECO:0000313" key="11">
    <source>
        <dbReference type="EMBL" id="GFO42001.1"/>
    </source>
</evidence>
<organism evidence="11 12">
    <name type="scientific">Plakobranchus ocellatus</name>
    <dbReference type="NCBI Taxonomy" id="259542"/>
    <lineage>
        <taxon>Eukaryota</taxon>
        <taxon>Metazoa</taxon>
        <taxon>Spiralia</taxon>
        <taxon>Lophotrochozoa</taxon>
        <taxon>Mollusca</taxon>
        <taxon>Gastropoda</taxon>
        <taxon>Heterobranchia</taxon>
        <taxon>Euthyneura</taxon>
        <taxon>Panpulmonata</taxon>
        <taxon>Sacoglossa</taxon>
        <taxon>Placobranchoidea</taxon>
        <taxon>Plakobranchidae</taxon>
        <taxon>Plakobranchus</taxon>
    </lineage>
</organism>
<evidence type="ECO:0000256" key="9">
    <source>
        <dbReference type="SAM" id="MobiDB-lite"/>
    </source>
</evidence>
<feature type="compositionally biased region" description="Basic and acidic residues" evidence="9">
    <location>
        <begin position="259"/>
        <end position="268"/>
    </location>
</feature>
<evidence type="ECO:0000256" key="3">
    <source>
        <dbReference type="ARBA" id="ARBA00022737"/>
    </source>
</evidence>
<dbReference type="GO" id="GO:0008270">
    <property type="term" value="F:zinc ion binding"/>
    <property type="evidence" value="ECO:0007669"/>
    <property type="project" value="UniProtKB-KW"/>
</dbReference>
<dbReference type="InterPro" id="IPR001357">
    <property type="entry name" value="BRCT_dom"/>
</dbReference>
<evidence type="ECO:0000256" key="8">
    <source>
        <dbReference type="ARBA" id="ARBA00023242"/>
    </source>
</evidence>
<dbReference type="Pfam" id="PF00533">
    <property type="entry name" value="BRCT"/>
    <property type="match status" value="1"/>
</dbReference>
<dbReference type="InterPro" id="IPR036420">
    <property type="entry name" value="BRCT_dom_sf"/>
</dbReference>
<keyword evidence="7" id="KW-0234">DNA repair</keyword>
<comment type="caution">
    <text evidence="11">The sequence shown here is derived from an EMBL/GenBank/DDBJ whole genome shotgun (WGS) entry which is preliminary data.</text>
</comment>
<dbReference type="GO" id="GO:0070531">
    <property type="term" value="C:BRCA1-A complex"/>
    <property type="evidence" value="ECO:0007669"/>
    <property type="project" value="TreeGrafter"/>
</dbReference>
<dbReference type="GO" id="GO:0004842">
    <property type="term" value="F:ubiquitin-protein transferase activity"/>
    <property type="evidence" value="ECO:0007669"/>
    <property type="project" value="TreeGrafter"/>
</dbReference>
<feature type="region of interest" description="Disordered" evidence="9">
    <location>
        <begin position="2111"/>
        <end position="2144"/>
    </location>
</feature>
<dbReference type="Gene3D" id="3.40.50.10190">
    <property type="entry name" value="BRCT domain"/>
    <property type="match status" value="2"/>
</dbReference>
<evidence type="ECO:0000256" key="4">
    <source>
        <dbReference type="ARBA" id="ARBA00022763"/>
    </source>
</evidence>
<feature type="domain" description="BRCT" evidence="10">
    <location>
        <begin position="2190"/>
        <end position="2257"/>
    </location>
</feature>
<evidence type="ECO:0000256" key="7">
    <source>
        <dbReference type="ARBA" id="ARBA00023204"/>
    </source>
</evidence>
<keyword evidence="8" id="KW-0539">Nucleus</keyword>
<feature type="region of interest" description="Disordered" evidence="9">
    <location>
        <begin position="1978"/>
        <end position="2012"/>
    </location>
</feature>
<reference evidence="11 12" key="1">
    <citation type="journal article" date="2021" name="Elife">
        <title>Chloroplast acquisition without the gene transfer in kleptoplastic sea slugs, Plakobranchus ocellatus.</title>
        <authorList>
            <person name="Maeda T."/>
            <person name="Takahashi S."/>
            <person name="Yoshida T."/>
            <person name="Shimamura S."/>
            <person name="Takaki Y."/>
            <person name="Nagai Y."/>
            <person name="Toyoda A."/>
            <person name="Suzuki Y."/>
            <person name="Arimoto A."/>
            <person name="Ishii H."/>
            <person name="Satoh N."/>
            <person name="Nishiyama T."/>
            <person name="Hasebe M."/>
            <person name="Maruyama T."/>
            <person name="Minagawa J."/>
            <person name="Obokata J."/>
            <person name="Shigenobu S."/>
        </authorList>
    </citation>
    <scope>NUCLEOTIDE SEQUENCE [LARGE SCALE GENOMIC DNA]</scope>
</reference>
<accession>A0AAV4DDR4</accession>
<keyword evidence="5" id="KW-0863">Zinc-finger</keyword>
<dbReference type="GO" id="GO:0031436">
    <property type="term" value="C:BRCA1-BARD1 complex"/>
    <property type="evidence" value="ECO:0007669"/>
    <property type="project" value="TreeGrafter"/>
</dbReference>
<feature type="compositionally biased region" description="Basic and acidic residues" evidence="9">
    <location>
        <begin position="1832"/>
        <end position="1842"/>
    </location>
</feature>
<dbReference type="PANTHER" id="PTHR13763:SF0">
    <property type="entry name" value="BREAST CANCER TYPE 1 SUSCEPTIBILITY PROTEIN"/>
    <property type="match status" value="1"/>
</dbReference>
<feature type="region of interest" description="Disordered" evidence="9">
    <location>
        <begin position="255"/>
        <end position="296"/>
    </location>
</feature>
<dbReference type="Proteomes" id="UP000735302">
    <property type="component" value="Unassembled WGS sequence"/>
</dbReference>
<evidence type="ECO:0000256" key="5">
    <source>
        <dbReference type="ARBA" id="ARBA00022771"/>
    </source>
</evidence>
<dbReference type="EMBL" id="BLXT01007741">
    <property type="protein sequence ID" value="GFO42001.1"/>
    <property type="molecule type" value="Genomic_DNA"/>
</dbReference>
<feature type="compositionally biased region" description="Basic residues" evidence="9">
    <location>
        <begin position="2056"/>
        <end position="2070"/>
    </location>
</feature>
<dbReference type="GO" id="GO:0045944">
    <property type="term" value="P:positive regulation of transcription by RNA polymerase II"/>
    <property type="evidence" value="ECO:0007669"/>
    <property type="project" value="TreeGrafter"/>
</dbReference>
<dbReference type="FunFam" id="3.40.50.10190:FF:000006">
    <property type="entry name" value="Breast cancer type 1 susceptibility protein homolog"/>
    <property type="match status" value="1"/>
</dbReference>
<sequence length="2390" mass="264171">MKVVAGLVAFAPKKLECELALSLQPDFASPNSLKINVMFLVPYAKYLFLKDSKKKQAANSRDSIHVTSRSIERSIKTVHTTKEICSIQGETEQNDKGGTACTQLDLANEKDLQDYLSATLAESASRKNRVEPKSRDSTAVVSEASKKKIYLCGEKLSNISKKNHKDTTSVEEEIPESACSSENKATKDKDKQDLLRYLEIGSCGAAWGSDATECENLMNNGSKADQALKALGGINKENEMDIDFCDKFTSKTSWTESETQNKSKDKPDLSPPKVNVKTRPMLKGQNSKFSSSADCHSSNFPEVGCNLSSNLPKNKRKPQTSKGIVENLNLADSETASVSPNSTKRKSVISRTYSKNMKAVFQTGGPIRNWVETLPSPHATAVGKKGSKVKKLSATENDGARKHRNSSTAAHENSTDANFSPKKNAIRNIKSVSPLPAPEIQDKRNVIFKSRGSEPDLNTKLVMMQSIDMHNDKVLDPYEFTGSQTPEGKAKKIRGRRGSSKKSNHCFDQNMQPPKADECTKAFQPSSCMKGDGFGDATEDLPVHAKGNIVGGQKQGKRKVHFSDGYYSLQNEHTSFAKEPSEINQSDHPLKLTSQVSQNFCLESCKRTGDSKISKESENLFGKKDFARSDTINQPESPHNDMSTEIKRIGDEVEEKEQMENSETLVGKKTRENDTQASKFDRNQTDKKAVLKIDISKHEELENIYEDQQDPTKGLGKKGRKRKLENLEAKNSYMVGKRTLTRRLRKADFSLESEMLKQEEELTKIIHKINEAEDHDLSFCTQEAYTKIQEEQAKQEEHKVAFGFELLAQVDKKDKKERNKGNLCKPKQCEAPDAVKCPNTRQIMRDSDKKIQSGKGNEASSYTEESYEWNPIIAKKHLSPLETAKKETLQQNKPYDKCSALKVSKFHHVAESRSNCNFNVNAISPNKQTNDTFRYESHIGTGLIHFKPVIKSTAFLFPRPNVNLMVEVCPRPSQNCVSNTPESQATVLAPDSLTTIGPVQSELEVNRKVQCHDEIESVIPSKIHASHNYNVVMETPLLLMHSQLQSEPVIPDQCKDAEEAPISVAKKDVTEAFLESQSTNLHTAYASHVKISNESAKVLCADGIAENNMAKKQNEAAAKISSESSPFHASEPKVTGKSDILAIDTCCLESKEGVRIDSSSTEKTHAFIRGHHSSKFTELPVIEETQGTDTCSPYKAMKFKESEENTKREATSTTSETETQKNVCLVAFDNNDGTLSHDDNTETKRVLSCQEQMTSQESCIIINSDTTTLERYEGNANASSSVLSQSILHIKRDASGVTSSSSTGSNAIIPPTSEKGLQVNGIDSALNMENEETDDSGLTHKDKSGELQGKTLFHSQINSAPARVYVSDSDDEDRVLLVRRTKRLCFSSDDNIVEPIVFNTSNKYETQTGLGKLAAEDMIGETQALNVLDTDSQDVAQTTLDKENVEDCSNNPDIKIIAETERDSVMMSTNKEKEQQSDTFVEVTPIGDVRYVEGVGRCFVGLDNSAFKPDFLQVRECQGSPPTKPEVPALGLLFEDSGKQGQISKGQIYKDIDFSKDEKLDDSSASERPSCKKKTPSLSSLATYKSVVSSKNEDLSGKASKDNKRADLNISFVESNKSGRTRRGLAAKIASEDKAQTLTLSDSAKAAICRSVQETKSKLEYLNSNKSISLSKSTPDIIDLDMEKEENNPKGEDSKALKEKMLSDENCGPKCLLTNEYGKCKIDYLLRKEKMDNVGSKDAMVVDPESKNASYKVSKETQNHLESDAPERCLRPCNNTIFSNTGRSTEAEKVENDQVMSDLKTCFVSSNDESSGDESPKKGSVIFGKNTSSPIHDSHDALEKPDHFQDKIVDKEIRNSNNSVRSSPLKDVAEDKCQSFASKQLLITAHLQNVVEESDVDADMDEEEEMVIAVQGKKRLRQQITSDSDESNEEEHSQSKSSVSSVLSSQAEILTTQQAKALEGDVDKLQKEIAIYEAKLGVFPPLDSNEDDEDDDEDENDDTDEEMLEAATNTDSASLCKRLPDVFVIDESPCTATVAEADDEEKSDDLFVSPPSPSPPHRRSKPRPPPPKRPKLNDTVAPLSDNFLKQFQSPGGTVRTKKQLDFVQSDLNNFGAHSKISSPAKNLTKEGEDLLQRPRSPVLSSQKTKLSEIKEAQGTKSGSVTNKNNHRQICFVTSGLTREDNVIALAFSTKLGVRFTSKFSDEVTHVVMKTESDESRACDRTLKFFQGIAHKCWVVSFSWVKSSLSSNNILPEPAFEICGDTSAGEFAGGSRLSRESTKPLFSDFSFACVGSSQEMPKESLSDLVTVCGASCVEDPIALLSKIVKHKVIIRCSDSDVEPSGAEIDMFNGLYKHMGLVTLMREWILDSLSSYTLLPMANYVLNTVDNVHVPF</sequence>
<feature type="region of interest" description="Disordered" evidence="9">
    <location>
        <begin position="1804"/>
        <end position="1842"/>
    </location>
</feature>
<feature type="region of interest" description="Disordered" evidence="9">
    <location>
        <begin position="1296"/>
        <end position="1318"/>
    </location>
</feature>
<dbReference type="PROSITE" id="PS50172">
    <property type="entry name" value="BRCT"/>
    <property type="match status" value="2"/>
</dbReference>
<dbReference type="InterPro" id="IPR031099">
    <property type="entry name" value="BRCA1-associated"/>
</dbReference>
<dbReference type="SUPFAM" id="SSF52113">
    <property type="entry name" value="BRCT domain"/>
    <property type="match status" value="2"/>
</dbReference>
<keyword evidence="3" id="KW-0677">Repeat</keyword>
<feature type="region of interest" description="Disordered" evidence="9">
    <location>
        <begin position="2036"/>
        <end position="2076"/>
    </location>
</feature>
<feature type="compositionally biased region" description="Basic and acidic residues" evidence="9">
    <location>
        <begin position="2123"/>
        <end position="2132"/>
    </location>
</feature>
<feature type="region of interest" description="Disordered" evidence="9">
    <location>
        <begin position="162"/>
        <end position="186"/>
    </location>
</feature>
<feature type="compositionally biased region" description="Acidic residues" evidence="9">
    <location>
        <begin position="1984"/>
        <end position="2004"/>
    </location>
</feature>
<evidence type="ECO:0000256" key="6">
    <source>
        <dbReference type="ARBA" id="ARBA00022833"/>
    </source>
</evidence>
<keyword evidence="12" id="KW-1185">Reference proteome</keyword>
<gene>
    <name evidence="11" type="ORF">PoB_006850600</name>
</gene>
<feature type="compositionally biased region" description="Polar residues" evidence="9">
    <location>
        <begin position="284"/>
        <end position="296"/>
    </location>
</feature>
<protein>
    <submittedName>
        <fullName evidence="11">Breast cancer type 1 susceptibility protein homolog</fullName>
    </submittedName>
</protein>
<feature type="compositionally biased region" description="Polar residues" evidence="9">
    <location>
        <begin position="406"/>
        <end position="418"/>
    </location>
</feature>
<dbReference type="SMART" id="SM00292">
    <property type="entry name" value="BRCT"/>
    <property type="match status" value="2"/>
</dbReference>
<proteinExistence type="predicted"/>
<feature type="region of interest" description="Disordered" evidence="9">
    <location>
        <begin position="377"/>
        <end position="420"/>
    </location>
</feature>
<name>A0AAV4DDR4_9GAST</name>
<evidence type="ECO:0000259" key="10">
    <source>
        <dbReference type="PROSITE" id="PS50172"/>
    </source>
</evidence>